<evidence type="ECO:0000313" key="4">
    <source>
        <dbReference type="EMBL" id="CAE0773442.1"/>
    </source>
</evidence>
<dbReference type="EMBL" id="HBIZ01040807">
    <property type="protein sequence ID" value="CAE0773440.1"/>
    <property type="molecule type" value="Transcribed_RNA"/>
</dbReference>
<feature type="compositionally biased region" description="Low complexity" evidence="1">
    <location>
        <begin position="109"/>
        <end position="119"/>
    </location>
</feature>
<feature type="region of interest" description="Disordered" evidence="1">
    <location>
        <begin position="88"/>
        <end position="135"/>
    </location>
</feature>
<name>A0A6S9ZAZ2_CHRCT</name>
<evidence type="ECO:0000313" key="5">
    <source>
        <dbReference type="EMBL" id="CAE0773443.1"/>
    </source>
</evidence>
<feature type="compositionally biased region" description="Basic and acidic residues" evidence="1">
    <location>
        <begin position="95"/>
        <end position="108"/>
    </location>
</feature>
<evidence type="ECO:0000256" key="1">
    <source>
        <dbReference type="SAM" id="MobiDB-lite"/>
    </source>
</evidence>
<dbReference type="AlphaFoldDB" id="A0A6S9ZAZ2"/>
<evidence type="ECO:0000313" key="3">
    <source>
        <dbReference type="EMBL" id="CAE0773440.1"/>
    </source>
</evidence>
<accession>A0A6S9ZAZ2</accession>
<evidence type="ECO:0000259" key="2">
    <source>
        <dbReference type="Pfam" id="PF07059"/>
    </source>
</evidence>
<dbReference type="InterPro" id="IPR009769">
    <property type="entry name" value="EDR2_C"/>
</dbReference>
<feature type="domain" description="Protein ENHANCED DISEASE RESISTANCE 2 C-terminal" evidence="2">
    <location>
        <begin position="177"/>
        <end position="405"/>
    </location>
</feature>
<proteinExistence type="predicted"/>
<dbReference type="Pfam" id="PF07059">
    <property type="entry name" value="EDR2_C"/>
    <property type="match status" value="1"/>
</dbReference>
<sequence>MADAQADAGSETVVLTTTTAKTVEEPVAGAVPAVETPAETAAKAEVETEAAVNSVAKELDAATVEAVEAAAAAVAASAATAAAATAATAPSDASAAKEPEPVPVKEAEAAPSPAPVVESGLNGHSGAPAPALPTMPQSIDAINDDDDEEDTGEWEADRLFSVPNVGADDYLECKHSWSEGPHDQFKIRSKYYCTKGNKMKGVKEMSSLPGHKLTSVLLIPHDEKLTNVCSHYPLPPRAPGQPKAIIIVFLLPSNRAGEPRLHLLLRFERQFEQDKDVNATDLAIFNEMMDKSTTDDSTFVADRIKILPFIVHGANWVTCKLVNNQPGLICAALETNQFNGPGYAEVDIDIEGFKSGPFSALAKRVLDVVKPRVATLVIDLAFMEQGNDVDELPERIIGVARLMKLNLSTSSPDDPARRAYVPTANGGAAAAGKGKRKKADRKTKR</sequence>
<dbReference type="EMBL" id="HBIZ01040810">
    <property type="protein sequence ID" value="CAE0773443.1"/>
    <property type="molecule type" value="Transcribed_RNA"/>
</dbReference>
<gene>
    <name evidence="3" type="ORF">PCAR00345_LOCUS26052</name>
    <name evidence="4" type="ORF">PCAR00345_LOCUS26054</name>
    <name evidence="5" type="ORF">PCAR00345_LOCUS26055</name>
</gene>
<protein>
    <recommendedName>
        <fullName evidence="2">Protein ENHANCED DISEASE RESISTANCE 2 C-terminal domain-containing protein</fullName>
    </recommendedName>
</protein>
<dbReference type="InterPro" id="IPR045096">
    <property type="entry name" value="EDR2-like"/>
</dbReference>
<dbReference type="PANTHER" id="PTHR12136">
    <property type="entry name" value="ENHANCED DISEASE RESISTANCE-RELATED"/>
    <property type="match status" value="1"/>
</dbReference>
<feature type="region of interest" description="Disordered" evidence="1">
    <location>
        <begin position="411"/>
        <end position="445"/>
    </location>
</feature>
<reference evidence="4" key="1">
    <citation type="submission" date="2021-01" db="EMBL/GenBank/DDBJ databases">
        <authorList>
            <person name="Corre E."/>
            <person name="Pelletier E."/>
            <person name="Niang G."/>
            <person name="Scheremetjew M."/>
            <person name="Finn R."/>
            <person name="Kale V."/>
            <person name="Holt S."/>
            <person name="Cochrane G."/>
            <person name="Meng A."/>
            <person name="Brown T."/>
            <person name="Cohen L."/>
        </authorList>
    </citation>
    <scope>NUCLEOTIDE SEQUENCE</scope>
    <source>
        <strain evidence="4">CCMP645</strain>
    </source>
</reference>
<dbReference type="EMBL" id="HBIZ01040809">
    <property type="protein sequence ID" value="CAE0773442.1"/>
    <property type="molecule type" value="Transcribed_RNA"/>
</dbReference>
<dbReference type="PANTHER" id="PTHR12136:SF41">
    <property type="entry name" value="PLECKSTRIN HOMOLOGY (PH) AND LIPID-BINDING START DOMAINS-CONTAINING PROTEIN"/>
    <property type="match status" value="1"/>
</dbReference>
<feature type="compositionally biased region" description="Basic residues" evidence="1">
    <location>
        <begin position="433"/>
        <end position="445"/>
    </location>
</feature>
<organism evidence="4">
    <name type="scientific">Chrysotila carterae</name>
    <name type="common">Marine alga</name>
    <name type="synonym">Syracosphaera carterae</name>
    <dbReference type="NCBI Taxonomy" id="13221"/>
    <lineage>
        <taxon>Eukaryota</taxon>
        <taxon>Haptista</taxon>
        <taxon>Haptophyta</taxon>
        <taxon>Prymnesiophyceae</taxon>
        <taxon>Isochrysidales</taxon>
        <taxon>Isochrysidaceae</taxon>
        <taxon>Chrysotila</taxon>
    </lineage>
</organism>